<organism evidence="2 3">
    <name type="scientific">Prorocentrum cordatum</name>
    <dbReference type="NCBI Taxonomy" id="2364126"/>
    <lineage>
        <taxon>Eukaryota</taxon>
        <taxon>Sar</taxon>
        <taxon>Alveolata</taxon>
        <taxon>Dinophyceae</taxon>
        <taxon>Prorocentrales</taxon>
        <taxon>Prorocentraceae</taxon>
        <taxon>Prorocentrum</taxon>
    </lineage>
</organism>
<feature type="transmembrane region" description="Helical" evidence="1">
    <location>
        <begin position="91"/>
        <end position="112"/>
    </location>
</feature>
<dbReference type="PANTHER" id="PTHR47179">
    <property type="entry name" value="E3 UBIQUITIN-PROTEIN LIGASE SIS3"/>
    <property type="match status" value="1"/>
</dbReference>
<protein>
    <submittedName>
        <fullName evidence="2">Uncharacterized protein</fullName>
    </submittedName>
</protein>
<comment type="caution">
    <text evidence="2">The sequence shown here is derived from an EMBL/GenBank/DDBJ whole genome shotgun (WGS) entry which is preliminary data.</text>
</comment>
<name>A0ABN9SA98_9DINO</name>
<gene>
    <name evidence="2" type="ORF">PCOR1329_LOCUS26859</name>
</gene>
<keyword evidence="3" id="KW-1185">Reference proteome</keyword>
<dbReference type="PANTHER" id="PTHR47179:SF1">
    <property type="entry name" value="E3 UBIQUITIN-PROTEIN LIGASE SIS3"/>
    <property type="match status" value="1"/>
</dbReference>
<keyword evidence="1" id="KW-0812">Transmembrane</keyword>
<keyword evidence="1" id="KW-1133">Transmembrane helix</keyword>
<dbReference type="InterPro" id="IPR044793">
    <property type="entry name" value="SIS3"/>
</dbReference>
<feature type="transmembrane region" description="Helical" evidence="1">
    <location>
        <begin position="132"/>
        <end position="155"/>
    </location>
</feature>
<accession>A0ABN9SA98</accession>
<reference evidence="2" key="1">
    <citation type="submission" date="2023-10" db="EMBL/GenBank/DDBJ databases">
        <authorList>
            <person name="Chen Y."/>
            <person name="Shah S."/>
            <person name="Dougan E. K."/>
            <person name="Thang M."/>
            <person name="Chan C."/>
        </authorList>
    </citation>
    <scope>NUCLEOTIDE SEQUENCE [LARGE SCALE GENOMIC DNA]</scope>
</reference>
<evidence type="ECO:0000313" key="2">
    <source>
        <dbReference type="EMBL" id="CAK0827273.1"/>
    </source>
</evidence>
<keyword evidence="1" id="KW-0472">Membrane</keyword>
<evidence type="ECO:0000256" key="1">
    <source>
        <dbReference type="SAM" id="Phobius"/>
    </source>
</evidence>
<dbReference type="Proteomes" id="UP001189429">
    <property type="component" value="Unassembled WGS sequence"/>
</dbReference>
<evidence type="ECO:0000313" key="3">
    <source>
        <dbReference type="Proteomes" id="UP001189429"/>
    </source>
</evidence>
<dbReference type="EMBL" id="CAUYUJ010009620">
    <property type="protein sequence ID" value="CAK0827273.1"/>
    <property type="molecule type" value="Genomic_DNA"/>
</dbReference>
<sequence>MAQSLGYNDAVLFLSLLYSSVDLQLEWETFSACARPVHYWLLVSYACVLGLRLAQIIGTRSTEALPGGGAAAHFLLQLRHKSATSRLLSRLVWLAAVPFFSCWTVLGTSWLWAARAETPQCMPTATHYWFAVFWLALCYIWISIHVVIGTVAATLEWRVRRAEGDLREIEDADVVSRWGRVSELTMLPGPAGRRGLGAGALGDPRAAGGGGACRGRGPRRRSAASWSARFASRASSQATSYAACLGAATPSTGLASTCGCCAAPTARSASAACAVTAARPAHDVRERARCGPRLSHSRHSLFGLGVHAALPRPHPRPCPTHLPAPAAVPPLRPRLLGSTACFPRDAPDSFCGWACGS</sequence>
<proteinExistence type="predicted"/>